<keyword evidence="2" id="KW-0540">Nuclease</keyword>
<keyword evidence="3" id="KW-1185">Reference proteome</keyword>
<proteinExistence type="predicted"/>
<dbReference type="SMART" id="SM00507">
    <property type="entry name" value="HNHc"/>
    <property type="match status" value="1"/>
</dbReference>
<dbReference type="Gene3D" id="1.10.30.50">
    <property type="match status" value="1"/>
</dbReference>
<dbReference type="CDD" id="cd00085">
    <property type="entry name" value="HNHc"/>
    <property type="match status" value="1"/>
</dbReference>
<evidence type="ECO:0000313" key="2">
    <source>
        <dbReference type="EMBL" id="MBF4375294.1"/>
    </source>
</evidence>
<name>A0ABR9ZB18_VIBAN</name>
<sequence>MDLVGSVGIDVTDWANFKGGIERAASNPKYCYEWSYEDRKKNLIVLNLWYDALLVEENVIFQQLNLRETAEKTANGAQKRRAFNMDFSLQRAVRLDLDVRVIICNGRRKNESASKAEIRILDAETWYVESYNSDSGECKLRRGQRPATFIDQFSIADTPEEASKRESTTSVYERSAKVRRSALNRANGKCEWCGTLGFKGKSGSIYLETHHIQPLCEGGEDSERNVIALCPNHHREAHFGEASLELKKQFKDKVQQLISQ</sequence>
<evidence type="ECO:0000313" key="3">
    <source>
        <dbReference type="Proteomes" id="UP000726136"/>
    </source>
</evidence>
<dbReference type="EMBL" id="RDPI01000091">
    <property type="protein sequence ID" value="MBF4375294.1"/>
    <property type="molecule type" value="Genomic_DNA"/>
</dbReference>
<dbReference type="InterPro" id="IPR002711">
    <property type="entry name" value="HNH"/>
</dbReference>
<gene>
    <name evidence="2" type="ORF">EAY46_19840</name>
</gene>
<dbReference type="GO" id="GO:0004519">
    <property type="term" value="F:endonuclease activity"/>
    <property type="evidence" value="ECO:0007669"/>
    <property type="project" value="UniProtKB-KW"/>
</dbReference>
<organism evidence="2 3">
    <name type="scientific">Vibrio anguillarum</name>
    <name type="common">Listonella anguillarum</name>
    <dbReference type="NCBI Taxonomy" id="55601"/>
    <lineage>
        <taxon>Bacteria</taxon>
        <taxon>Pseudomonadati</taxon>
        <taxon>Pseudomonadota</taxon>
        <taxon>Gammaproteobacteria</taxon>
        <taxon>Vibrionales</taxon>
        <taxon>Vibrionaceae</taxon>
        <taxon>Vibrio</taxon>
    </lineage>
</organism>
<accession>A0ABR9ZB18</accession>
<dbReference type="Proteomes" id="UP000726136">
    <property type="component" value="Unassembled WGS sequence"/>
</dbReference>
<feature type="domain" description="HNH nuclease" evidence="1">
    <location>
        <begin position="177"/>
        <end position="235"/>
    </location>
</feature>
<evidence type="ECO:0000259" key="1">
    <source>
        <dbReference type="SMART" id="SM00507"/>
    </source>
</evidence>
<protein>
    <submittedName>
        <fullName evidence="2">HNH endonuclease</fullName>
    </submittedName>
</protein>
<keyword evidence="2" id="KW-0255">Endonuclease</keyword>
<comment type="caution">
    <text evidence="2">The sequence shown here is derived from an EMBL/GenBank/DDBJ whole genome shotgun (WGS) entry which is preliminary data.</text>
</comment>
<keyword evidence="2" id="KW-0378">Hydrolase</keyword>
<reference evidence="2 3" key="1">
    <citation type="journal article" date="2021" name="PeerJ">
        <title>Analysis of 44 Vibrio anguillarum genomes reveals high genetic diversity.</title>
        <authorList>
            <person name="Hansen M.J."/>
            <person name="Dalsgaard I."/>
        </authorList>
    </citation>
    <scope>NUCLEOTIDE SEQUENCE [LARGE SCALE GENOMIC DNA]</scope>
    <source>
        <strain evidence="2 3">040915-1/1B</strain>
    </source>
</reference>
<dbReference type="Pfam" id="PF01844">
    <property type="entry name" value="HNH"/>
    <property type="match status" value="1"/>
</dbReference>
<dbReference type="InterPro" id="IPR003615">
    <property type="entry name" value="HNH_nuc"/>
</dbReference>